<organism evidence="12 13">
    <name type="scientific">Lactococcus hircilactis</name>
    <dbReference type="NCBI Taxonomy" id="1494462"/>
    <lineage>
        <taxon>Bacteria</taxon>
        <taxon>Bacillati</taxon>
        <taxon>Bacillota</taxon>
        <taxon>Bacilli</taxon>
        <taxon>Lactobacillales</taxon>
        <taxon>Streptococcaceae</taxon>
        <taxon>Lactococcus</taxon>
    </lineage>
</organism>
<sequence>MDLKNEFLAPLVDEFFHLGVREVVFSPGSRSTTLALYFTHYKKYKTFVNIDERSAAFFALGIAKSHKRPVVLVCTSGSAGAHYLPALTEAKHSRIPLIVLTADRPNHLQFVGAPQTVNQTAYFGSFVKHDEQLSTPNKENFWSYPRKVAQRLILSAQNLPKGPVHLNVPVDEPLIPDLNPNYFKKEFFPFQIQKAMLHPSYLPDLSGKIVILAGPDSNLTAQKEMIELAERIKAPLLCDPLSNLRSFESPVIIDAYDAFLVDHTLQEKLQPDLFIQFGQIPVSKRVQQMINNNKQAQYIQVDETLEYRNPLLTTTLMIQSDIKSFCEAIQSFNRNDAFLLLWQEAQEKMRKKLNRVKNENESFEGKYIQLIQEVLNDETQILVSNSMEIRDVDYFWEAKNSSITFFGNRGTNGIDGQESTALGLSTTGKPTLLITGDLSMIHDMNGLLIGKTHELNLTIVLFNNDGGGIFHHLAQKNLPYFDYLFSTPHGVDFSGLKQLFHLDYTLITSDAMFRDQLMKMSKKTGVHLLEVRTNKNLSLLLHEKYTKNEF</sequence>
<dbReference type="Pfam" id="PF02776">
    <property type="entry name" value="TPP_enzyme_N"/>
    <property type="match status" value="1"/>
</dbReference>
<keyword evidence="2 7" id="KW-0808">Transferase</keyword>
<dbReference type="EC" id="2.2.1.9" evidence="7"/>
<dbReference type="OrthoDB" id="9791859at2"/>
<keyword evidence="4 7" id="KW-0460">Magnesium</keyword>
<dbReference type="Proteomes" id="UP000439550">
    <property type="component" value="Unassembled WGS sequence"/>
</dbReference>
<protein>
    <recommendedName>
        <fullName evidence="7">2-succinyl-5-enolpyruvyl-6-hydroxy-3-cyclohexene-1-carboxylate synthase</fullName>
        <shortName evidence="7">SEPHCHC synthase</shortName>
        <ecNumber evidence="7">2.2.1.9</ecNumber>
    </recommendedName>
    <alternativeName>
        <fullName evidence="7">Menaquinone biosynthesis protein MenD</fullName>
    </alternativeName>
</protein>
<proteinExistence type="inferred from homology"/>
<dbReference type="InterPro" id="IPR029035">
    <property type="entry name" value="DHS-like_NAD/FAD-binding_dom"/>
</dbReference>
<comment type="pathway">
    <text evidence="7">Quinol/quinone metabolism; 1,4-dihydroxy-2-naphthoate biosynthesis; 1,4-dihydroxy-2-naphthoate from chorismate: step 2/7.</text>
</comment>
<dbReference type="Gene3D" id="3.40.50.1220">
    <property type="entry name" value="TPP-binding domain"/>
    <property type="match status" value="1"/>
</dbReference>
<evidence type="ECO:0000259" key="10">
    <source>
        <dbReference type="Pfam" id="PF02776"/>
    </source>
</evidence>
<dbReference type="PANTHER" id="PTHR42916">
    <property type="entry name" value="2-SUCCINYL-5-ENOLPYRUVYL-6-HYDROXY-3-CYCLOHEXENE-1-CARBOXYLATE SYNTHASE"/>
    <property type="match status" value="1"/>
</dbReference>
<feature type="domain" description="Menaquinone biosynthesis protein MenD middle" evidence="11">
    <location>
        <begin position="207"/>
        <end position="381"/>
    </location>
</feature>
<dbReference type="Pfam" id="PF02775">
    <property type="entry name" value="TPP_enzyme_C"/>
    <property type="match status" value="1"/>
</dbReference>
<dbReference type="InterPro" id="IPR032264">
    <property type="entry name" value="MenD_middle"/>
</dbReference>
<evidence type="ECO:0000313" key="13">
    <source>
        <dbReference type="Proteomes" id="UP000439550"/>
    </source>
</evidence>
<accession>A0A7X1Z9N4</accession>
<dbReference type="CDD" id="cd07037">
    <property type="entry name" value="TPP_PYR_MenD"/>
    <property type="match status" value="1"/>
</dbReference>
<dbReference type="InterPro" id="IPR029061">
    <property type="entry name" value="THDP-binding"/>
</dbReference>
<feature type="domain" description="Thiamine pyrophosphate enzyme TPP-binding" evidence="9">
    <location>
        <begin position="419"/>
        <end position="531"/>
    </location>
</feature>
<comment type="cofactor">
    <cofactor evidence="7">
        <name>thiamine diphosphate</name>
        <dbReference type="ChEBI" id="CHEBI:58937"/>
    </cofactor>
    <text evidence="7">Binds 1 thiamine pyrophosphate per subunit.</text>
</comment>
<keyword evidence="3 7" id="KW-0479">Metal-binding</keyword>
<keyword evidence="1 7" id="KW-0474">Menaquinone biosynthesis</keyword>
<evidence type="ECO:0000256" key="8">
    <source>
        <dbReference type="SAM" id="Coils"/>
    </source>
</evidence>
<evidence type="ECO:0000256" key="2">
    <source>
        <dbReference type="ARBA" id="ARBA00022679"/>
    </source>
</evidence>
<evidence type="ECO:0000256" key="1">
    <source>
        <dbReference type="ARBA" id="ARBA00022428"/>
    </source>
</evidence>
<dbReference type="Pfam" id="PF16582">
    <property type="entry name" value="TPP_enzyme_M_2"/>
    <property type="match status" value="1"/>
</dbReference>
<dbReference type="InterPro" id="IPR004433">
    <property type="entry name" value="MenaQ_synth_MenD"/>
</dbReference>
<feature type="coiled-coil region" evidence="8">
    <location>
        <begin position="339"/>
        <end position="373"/>
    </location>
</feature>
<evidence type="ECO:0000256" key="4">
    <source>
        <dbReference type="ARBA" id="ARBA00022842"/>
    </source>
</evidence>
<dbReference type="GO" id="GO:0030976">
    <property type="term" value="F:thiamine pyrophosphate binding"/>
    <property type="evidence" value="ECO:0007669"/>
    <property type="project" value="UniProtKB-UniRule"/>
</dbReference>
<dbReference type="GO" id="GO:0009234">
    <property type="term" value="P:menaquinone biosynthetic process"/>
    <property type="evidence" value="ECO:0007669"/>
    <property type="project" value="UniProtKB-UniRule"/>
</dbReference>
<keyword evidence="5 7" id="KW-0786">Thiamine pyrophosphate</keyword>
<dbReference type="PANTHER" id="PTHR42916:SF1">
    <property type="entry name" value="PROTEIN PHYLLO, CHLOROPLASTIC"/>
    <property type="match status" value="1"/>
</dbReference>
<dbReference type="CDD" id="cd02009">
    <property type="entry name" value="TPP_SHCHC_synthase"/>
    <property type="match status" value="1"/>
</dbReference>
<dbReference type="NCBIfam" id="TIGR00173">
    <property type="entry name" value="menD"/>
    <property type="match status" value="1"/>
</dbReference>
<dbReference type="UniPathway" id="UPA00079"/>
<dbReference type="AlphaFoldDB" id="A0A7X1Z9N4"/>
<comment type="pathway">
    <text evidence="7">Quinol/quinone metabolism; menaquinone biosynthesis.</text>
</comment>
<comment type="cofactor">
    <cofactor evidence="7">
        <name>Mg(2+)</name>
        <dbReference type="ChEBI" id="CHEBI:18420"/>
    </cofactor>
    <cofactor evidence="7">
        <name>Mn(2+)</name>
        <dbReference type="ChEBI" id="CHEBI:29035"/>
    </cofactor>
</comment>
<evidence type="ECO:0000256" key="7">
    <source>
        <dbReference type="HAMAP-Rule" id="MF_01659"/>
    </source>
</evidence>
<comment type="subunit">
    <text evidence="7">Homodimer.</text>
</comment>
<dbReference type="GO" id="GO:0070204">
    <property type="term" value="F:2-succinyl-5-enolpyruvyl-6-hydroxy-3-cyclohexene-1-carboxylic-acid synthase activity"/>
    <property type="evidence" value="ECO:0007669"/>
    <property type="project" value="UniProtKB-UniRule"/>
</dbReference>
<dbReference type="UniPathway" id="UPA01057">
    <property type="reaction ID" value="UER00164"/>
</dbReference>
<comment type="catalytic activity">
    <reaction evidence="7">
        <text>isochorismate + 2-oxoglutarate + H(+) = 5-enolpyruvoyl-6-hydroxy-2-succinyl-cyclohex-3-ene-1-carboxylate + CO2</text>
        <dbReference type="Rhea" id="RHEA:25593"/>
        <dbReference type="ChEBI" id="CHEBI:15378"/>
        <dbReference type="ChEBI" id="CHEBI:16526"/>
        <dbReference type="ChEBI" id="CHEBI:16810"/>
        <dbReference type="ChEBI" id="CHEBI:29780"/>
        <dbReference type="ChEBI" id="CHEBI:58818"/>
        <dbReference type="EC" id="2.2.1.9"/>
    </reaction>
</comment>
<dbReference type="SUPFAM" id="SSF52467">
    <property type="entry name" value="DHS-like NAD/FAD-binding domain"/>
    <property type="match status" value="1"/>
</dbReference>
<dbReference type="PIRSF" id="PIRSF004983">
    <property type="entry name" value="MenD"/>
    <property type="match status" value="1"/>
</dbReference>
<name>A0A7X1Z9N4_9LACT</name>
<dbReference type="EMBL" id="WITJ01000014">
    <property type="protein sequence ID" value="MQW40257.1"/>
    <property type="molecule type" value="Genomic_DNA"/>
</dbReference>
<dbReference type="SUPFAM" id="SSF52518">
    <property type="entry name" value="Thiamin diphosphate-binding fold (THDP-binding)"/>
    <property type="match status" value="2"/>
</dbReference>
<keyword evidence="8" id="KW-0175">Coiled coil</keyword>
<comment type="caution">
    <text evidence="12">The sequence shown here is derived from an EMBL/GenBank/DDBJ whole genome shotgun (WGS) entry which is preliminary data.</text>
</comment>
<comment type="similarity">
    <text evidence="7">Belongs to the TPP enzyme family. MenD subfamily.</text>
</comment>
<dbReference type="InterPro" id="IPR011766">
    <property type="entry name" value="TPP_enzyme_TPP-bd"/>
</dbReference>
<dbReference type="InterPro" id="IPR012001">
    <property type="entry name" value="Thiamin_PyroP_enz_TPP-bd_dom"/>
</dbReference>
<evidence type="ECO:0000256" key="6">
    <source>
        <dbReference type="ARBA" id="ARBA00023211"/>
    </source>
</evidence>
<dbReference type="Gene3D" id="3.40.50.970">
    <property type="match status" value="2"/>
</dbReference>
<evidence type="ECO:0000256" key="3">
    <source>
        <dbReference type="ARBA" id="ARBA00022723"/>
    </source>
</evidence>
<evidence type="ECO:0000259" key="11">
    <source>
        <dbReference type="Pfam" id="PF16582"/>
    </source>
</evidence>
<evidence type="ECO:0000259" key="9">
    <source>
        <dbReference type="Pfam" id="PF02775"/>
    </source>
</evidence>
<dbReference type="HAMAP" id="MF_01659">
    <property type="entry name" value="MenD"/>
    <property type="match status" value="1"/>
</dbReference>
<keyword evidence="13" id="KW-1185">Reference proteome</keyword>
<dbReference type="GO" id="GO:0030145">
    <property type="term" value="F:manganese ion binding"/>
    <property type="evidence" value="ECO:0007669"/>
    <property type="project" value="UniProtKB-UniRule"/>
</dbReference>
<reference evidence="12 13" key="1">
    <citation type="submission" date="2019-10" db="EMBL/GenBank/DDBJ databases">
        <authorList>
            <person name="Dong K."/>
        </authorList>
    </citation>
    <scope>NUCLEOTIDE SEQUENCE [LARGE SCALE GENOMIC DNA]</scope>
    <source>
        <strain evidence="12 13">DSM 28960</strain>
    </source>
</reference>
<evidence type="ECO:0000256" key="5">
    <source>
        <dbReference type="ARBA" id="ARBA00023052"/>
    </source>
</evidence>
<keyword evidence="6 7" id="KW-0464">Manganese</keyword>
<evidence type="ECO:0000313" key="12">
    <source>
        <dbReference type="EMBL" id="MQW40257.1"/>
    </source>
</evidence>
<dbReference type="GO" id="GO:0000287">
    <property type="term" value="F:magnesium ion binding"/>
    <property type="evidence" value="ECO:0007669"/>
    <property type="project" value="UniProtKB-UniRule"/>
</dbReference>
<gene>
    <name evidence="7 12" type="primary">menD</name>
    <name evidence="12" type="ORF">GHI93_09995</name>
</gene>
<dbReference type="RefSeq" id="WP_153496919.1">
    <property type="nucleotide sequence ID" value="NZ_CAXYUY010000005.1"/>
</dbReference>
<feature type="domain" description="Thiamine pyrophosphate enzyme N-terminal TPP-binding" evidence="10">
    <location>
        <begin position="18"/>
        <end position="120"/>
    </location>
</feature>
<comment type="function">
    <text evidence="7">Catalyzes the thiamine diphosphate-dependent decarboxylation of 2-oxoglutarate and the subsequent addition of the resulting succinic semialdehyde-thiamine pyrophosphate anion to isochorismate to yield 2-succinyl-5-enolpyruvyl-6-hydroxy-3-cyclohexene-1-carboxylate (SEPHCHC).</text>
</comment>